<accession>Q6D2W1</accession>
<gene>
    <name evidence="1" type="ordered locus">ECA2983</name>
</gene>
<dbReference type="EMBL" id="BX950851">
    <property type="protein sequence ID" value="CAG75883.1"/>
    <property type="molecule type" value="Genomic_DNA"/>
</dbReference>
<dbReference type="AlphaFoldDB" id="Q6D2W1"/>
<evidence type="ECO:0000313" key="2">
    <source>
        <dbReference type="Proteomes" id="UP000007966"/>
    </source>
</evidence>
<proteinExistence type="predicted"/>
<dbReference type="KEGG" id="eca:ECA2983"/>
<protein>
    <submittedName>
        <fullName evidence="1">Uncharacterized protein</fullName>
    </submittedName>
</protein>
<dbReference type="HOGENOM" id="CLU_3010202_0_0_6"/>
<organism evidence="1 2">
    <name type="scientific">Pectobacterium atrosepticum (strain SCRI 1043 / ATCC BAA-672)</name>
    <name type="common">Erwinia carotovora subsp. atroseptica</name>
    <dbReference type="NCBI Taxonomy" id="218491"/>
    <lineage>
        <taxon>Bacteria</taxon>
        <taxon>Pseudomonadati</taxon>
        <taxon>Pseudomonadota</taxon>
        <taxon>Gammaproteobacteria</taxon>
        <taxon>Enterobacterales</taxon>
        <taxon>Pectobacteriaceae</taxon>
        <taxon>Pectobacterium</taxon>
    </lineage>
</organism>
<dbReference type="Proteomes" id="UP000007966">
    <property type="component" value="Chromosome"/>
</dbReference>
<reference evidence="1" key="1">
    <citation type="submission" date="2004-02" db="EMBL/GenBank/DDBJ databases">
        <title>The genome sequence of the enterobacterial phytopathogen Erwinia carotovora subsp. atroseptica SCRI1043 and functional genomic identification of novel virulence factors.</title>
        <authorList>
            <person name="Bell K.S."/>
            <person name="Sebaihia M."/>
            <person name="Pritchard L."/>
            <person name="Holden M."/>
            <person name="Hyman L.J."/>
            <person name="Holeva M.C."/>
            <person name="Thomson N.R."/>
            <person name="Bentley S.D."/>
            <person name="Churcher C."/>
            <person name="Mungall K."/>
            <person name="Atkin R."/>
            <person name="Bason N."/>
            <person name="Brooks K."/>
            <person name="Chillingworth T."/>
            <person name="Clark K."/>
            <person name="Doggett J."/>
            <person name="Fraser A."/>
            <person name="Hance Z."/>
            <person name="Hauser H."/>
            <person name="Jagels K."/>
            <person name="Moule S."/>
            <person name="Norbertczak H."/>
            <person name="Ormond D."/>
            <person name="Price C."/>
            <person name="Quail M.A."/>
            <person name="Sanders M."/>
            <person name="Walker D."/>
            <person name="Whitehead S."/>
            <person name="Salmond G.P.C."/>
            <person name="Birch P.R.J."/>
            <person name="Barrell B.G."/>
            <person name="Parkhill J."/>
            <person name="Toth I.K."/>
        </authorList>
    </citation>
    <scope>NUCLEOTIDE SEQUENCE</scope>
    <source>
        <strain evidence="1">SCRI1043</strain>
    </source>
</reference>
<name>Q6D2W1_PECAS</name>
<dbReference type="STRING" id="218491.ECA2983"/>
<sequence length="56" mass="6352">MLCFPLRTGQDHADDDVCKGYNKERLKGSMTAKTWVIRVPMIGHPKSDVTSMSQRD</sequence>
<evidence type="ECO:0000313" key="1">
    <source>
        <dbReference type="EMBL" id="CAG75883.1"/>
    </source>
</evidence>
<keyword evidence="2" id="KW-1185">Reference proteome</keyword>